<accession>A0A814W7L5</accession>
<feature type="chain" id="PRO_5036226338" evidence="4">
    <location>
        <begin position="20"/>
        <end position="768"/>
    </location>
</feature>
<comment type="caution">
    <text evidence="5">The sequence shown here is derived from an EMBL/GenBank/DDBJ whole genome shotgun (WGS) entry which is preliminary data.</text>
</comment>
<dbReference type="PANTHER" id="PTHR24369">
    <property type="entry name" value="ANTIGEN BSP, PUTATIVE-RELATED"/>
    <property type="match status" value="1"/>
</dbReference>
<dbReference type="GO" id="GO:0005886">
    <property type="term" value="C:plasma membrane"/>
    <property type="evidence" value="ECO:0007669"/>
    <property type="project" value="TreeGrafter"/>
</dbReference>
<evidence type="ECO:0000256" key="4">
    <source>
        <dbReference type="SAM" id="SignalP"/>
    </source>
</evidence>
<sequence>MAFFKSLILFVCLFHLYKTCPLKTVNIQTGCYCGIEIDGTNYIHCHPYSISQIPSFSRSYIYDKLNISSNYIQIITNRSFINLRVRKIYLENNLIRTIDSHTFETIGNYLEELTIHTINNNQDLTFLCYGTWKKLRYLELIGFNISITTKMLQCFQNLKRLEKLVIKNSIVLELSHYFYTLPMLNDLILTDNQLEYLKIVDNSHQISNIKILNLTKNLLSNISEISKILIKFPKLHTLDLSYNKFYQLSQSLPIKNINFSHNYIRHLTLDNTILLDNVNYDLSSNQLCTLSYSNKSIYQQQNHRHINLSNNRIHCDCRLAYFFFNNDQQLLLSLKKSPPNLFEYATCTTPNNVEGKLLSNLTYEQLLSHCSSSLPDDCQDVYDFNKIKMFVKHHTQHSNNKINNENILISSKIFQRYSKPFNSSRKTNVNSPSSLSSSLYKSSLQLTSFYTIYENNNLIVLWDYNDDSIIHDITQFQIILEQEIIADHTMNPNVIVRRSGSLSSNIKKYIIRHVQPNMKYFVCISITRFGHGTDKYCRDILTTVSSLTTDYRLLQSVSTSSTKIVNSLLWNLLSNKSVLFGFFVGTTITSSLLLILTLTCHKIRKYRQEKSTTANLFEQHYMYADGNYSNSICEHHDEQKLYDYLKYQSKTSRKRQSSCLSLCFRKKLINHRQLSTTSFPTTSDNANYTTCRGGGDDNTSASTLSESEQLSKHVYQEIGNDLIEGHKNFQIVRHYFDPKHEQTALRRPIHITIFPNENSITSKTNLLL</sequence>
<keyword evidence="4" id="KW-0732">Signal</keyword>
<dbReference type="Proteomes" id="UP000663829">
    <property type="component" value="Unassembled WGS sequence"/>
</dbReference>
<name>A0A814W7L5_9BILA</name>
<keyword evidence="1" id="KW-0433">Leucine-rich repeat</keyword>
<keyword evidence="3" id="KW-0472">Membrane</keyword>
<dbReference type="Gene3D" id="3.80.10.10">
    <property type="entry name" value="Ribonuclease Inhibitor"/>
    <property type="match status" value="3"/>
</dbReference>
<dbReference type="AlphaFoldDB" id="A0A814W7L5"/>
<gene>
    <name evidence="5" type="ORF">GPM918_LOCUS23552</name>
    <name evidence="6" type="ORF">SRO942_LOCUS23551</name>
</gene>
<evidence type="ECO:0000256" key="2">
    <source>
        <dbReference type="ARBA" id="ARBA00022737"/>
    </source>
</evidence>
<keyword evidence="3" id="KW-0812">Transmembrane</keyword>
<keyword evidence="3" id="KW-1133">Transmembrane helix</keyword>
<dbReference type="Proteomes" id="UP000681722">
    <property type="component" value="Unassembled WGS sequence"/>
</dbReference>
<feature type="signal peptide" evidence="4">
    <location>
        <begin position="1"/>
        <end position="19"/>
    </location>
</feature>
<feature type="transmembrane region" description="Helical" evidence="3">
    <location>
        <begin position="578"/>
        <end position="600"/>
    </location>
</feature>
<dbReference type="OrthoDB" id="2013775at2759"/>
<evidence type="ECO:0000313" key="7">
    <source>
        <dbReference type="Proteomes" id="UP000663829"/>
    </source>
</evidence>
<dbReference type="InterPro" id="IPR050541">
    <property type="entry name" value="LRR_TM_domain-containing"/>
</dbReference>
<dbReference type="EMBL" id="CAJNOQ010008453">
    <property type="protein sequence ID" value="CAF1197696.1"/>
    <property type="molecule type" value="Genomic_DNA"/>
</dbReference>
<keyword evidence="2" id="KW-0677">Repeat</keyword>
<keyword evidence="7" id="KW-1185">Reference proteome</keyword>
<reference evidence="5" key="1">
    <citation type="submission" date="2021-02" db="EMBL/GenBank/DDBJ databases">
        <authorList>
            <person name="Nowell W R."/>
        </authorList>
    </citation>
    <scope>NUCLEOTIDE SEQUENCE</scope>
</reference>
<evidence type="ECO:0000313" key="6">
    <source>
        <dbReference type="EMBL" id="CAF3962083.1"/>
    </source>
</evidence>
<evidence type="ECO:0000256" key="3">
    <source>
        <dbReference type="SAM" id="Phobius"/>
    </source>
</evidence>
<dbReference type="SUPFAM" id="SSF52058">
    <property type="entry name" value="L domain-like"/>
    <property type="match status" value="1"/>
</dbReference>
<dbReference type="PANTHER" id="PTHR24369:SF211">
    <property type="entry name" value="LEUCINE-RICH REPEAT-CONTAINING PROTEIN 15-LIKE"/>
    <property type="match status" value="1"/>
</dbReference>
<protein>
    <submittedName>
        <fullName evidence="5">Uncharacterized protein</fullName>
    </submittedName>
</protein>
<proteinExistence type="predicted"/>
<evidence type="ECO:0000256" key="1">
    <source>
        <dbReference type="ARBA" id="ARBA00022614"/>
    </source>
</evidence>
<organism evidence="5 7">
    <name type="scientific">Didymodactylos carnosus</name>
    <dbReference type="NCBI Taxonomy" id="1234261"/>
    <lineage>
        <taxon>Eukaryota</taxon>
        <taxon>Metazoa</taxon>
        <taxon>Spiralia</taxon>
        <taxon>Gnathifera</taxon>
        <taxon>Rotifera</taxon>
        <taxon>Eurotatoria</taxon>
        <taxon>Bdelloidea</taxon>
        <taxon>Philodinida</taxon>
        <taxon>Philodinidae</taxon>
        <taxon>Didymodactylos</taxon>
    </lineage>
</organism>
<dbReference type="InterPro" id="IPR032675">
    <property type="entry name" value="LRR_dom_sf"/>
</dbReference>
<evidence type="ECO:0000313" key="5">
    <source>
        <dbReference type="EMBL" id="CAF1197696.1"/>
    </source>
</evidence>
<dbReference type="EMBL" id="CAJOBC010008454">
    <property type="protein sequence ID" value="CAF3962083.1"/>
    <property type="molecule type" value="Genomic_DNA"/>
</dbReference>